<comment type="function">
    <text evidence="3">Catalyzes the initial reaction in the xylose utilization pathway by reducing D-xylose into xylitol. Xylose is a major component of hemicelluloses such as xylan. Most fungi utilize D-xylose via three enzymatic reactions, xylose reductase (XR), xylitol dehydrogenase (XDH), and xylulokinase, to form xylulose 5-phosphate, which enters pentose phosphate pathway.</text>
</comment>
<dbReference type="AlphaFoldDB" id="A0A9W9NHH8"/>
<dbReference type="FunFam" id="3.20.20.100:FF:000002">
    <property type="entry name" value="2,5-diketo-D-gluconic acid reductase A"/>
    <property type="match status" value="1"/>
</dbReference>
<dbReference type="CDD" id="cd19071">
    <property type="entry name" value="AKR_AKR1-5-like"/>
    <property type="match status" value="1"/>
</dbReference>
<dbReference type="InterPro" id="IPR036812">
    <property type="entry name" value="NAD(P)_OxRdtase_dom_sf"/>
</dbReference>
<dbReference type="OrthoDB" id="416253at2759"/>
<evidence type="ECO:0000256" key="2">
    <source>
        <dbReference type="ARBA" id="ARBA00023002"/>
    </source>
</evidence>
<dbReference type="InterPro" id="IPR018170">
    <property type="entry name" value="Aldo/ket_reductase_CS"/>
</dbReference>
<evidence type="ECO:0000256" key="4">
    <source>
        <dbReference type="ARBA" id="ARBA00047534"/>
    </source>
</evidence>
<protein>
    <recommendedName>
        <fullName evidence="1">D-xylose reductase [NAD(P)H]</fullName>
        <ecNumber evidence="1">1.1.1.307</ecNumber>
    </recommendedName>
</protein>
<dbReference type="PROSITE" id="PS00798">
    <property type="entry name" value="ALDOKETO_REDUCTASE_1"/>
    <property type="match status" value="1"/>
</dbReference>
<proteinExistence type="predicted"/>
<comment type="catalytic activity">
    <reaction evidence="5">
        <text>xylitol + NAD(+) = D-xylose + NADH + H(+)</text>
        <dbReference type="Rhea" id="RHEA:27441"/>
        <dbReference type="ChEBI" id="CHEBI:15378"/>
        <dbReference type="ChEBI" id="CHEBI:17151"/>
        <dbReference type="ChEBI" id="CHEBI:53455"/>
        <dbReference type="ChEBI" id="CHEBI:57540"/>
        <dbReference type="ChEBI" id="CHEBI:57945"/>
        <dbReference type="EC" id="1.1.1.307"/>
    </reaction>
</comment>
<organism evidence="7 8">
    <name type="scientific">Penicillium chermesinum</name>
    <dbReference type="NCBI Taxonomy" id="63820"/>
    <lineage>
        <taxon>Eukaryota</taxon>
        <taxon>Fungi</taxon>
        <taxon>Dikarya</taxon>
        <taxon>Ascomycota</taxon>
        <taxon>Pezizomycotina</taxon>
        <taxon>Eurotiomycetes</taxon>
        <taxon>Eurotiomycetidae</taxon>
        <taxon>Eurotiales</taxon>
        <taxon>Aspergillaceae</taxon>
        <taxon>Penicillium</taxon>
    </lineage>
</organism>
<dbReference type="SUPFAM" id="SSF51430">
    <property type="entry name" value="NAD(P)-linked oxidoreductase"/>
    <property type="match status" value="1"/>
</dbReference>
<comment type="catalytic activity">
    <reaction evidence="4">
        <text>xylitol + NADP(+) = D-xylose + NADPH + H(+)</text>
        <dbReference type="Rhea" id="RHEA:27445"/>
        <dbReference type="ChEBI" id="CHEBI:15378"/>
        <dbReference type="ChEBI" id="CHEBI:17151"/>
        <dbReference type="ChEBI" id="CHEBI:53455"/>
        <dbReference type="ChEBI" id="CHEBI:57783"/>
        <dbReference type="ChEBI" id="CHEBI:58349"/>
        <dbReference type="EC" id="1.1.1.307"/>
    </reaction>
</comment>
<reference evidence="7" key="2">
    <citation type="journal article" date="2023" name="IMA Fungus">
        <title>Comparative genomic study of the Penicillium genus elucidates a diverse pangenome and 15 lateral gene transfer events.</title>
        <authorList>
            <person name="Petersen C."/>
            <person name="Sorensen T."/>
            <person name="Nielsen M.R."/>
            <person name="Sondergaard T.E."/>
            <person name="Sorensen J.L."/>
            <person name="Fitzpatrick D.A."/>
            <person name="Frisvad J.C."/>
            <person name="Nielsen K.L."/>
        </authorList>
    </citation>
    <scope>NUCLEOTIDE SEQUENCE</scope>
    <source>
        <strain evidence="7">IBT 19713</strain>
    </source>
</reference>
<accession>A0A9W9NHH8</accession>
<evidence type="ECO:0000313" key="8">
    <source>
        <dbReference type="Proteomes" id="UP001150941"/>
    </source>
</evidence>
<evidence type="ECO:0000256" key="1">
    <source>
        <dbReference type="ARBA" id="ARBA00012845"/>
    </source>
</evidence>
<dbReference type="GO" id="GO:0016616">
    <property type="term" value="F:oxidoreductase activity, acting on the CH-OH group of donors, NAD or NADP as acceptor"/>
    <property type="evidence" value="ECO:0007669"/>
    <property type="project" value="UniProtKB-ARBA"/>
</dbReference>
<dbReference type="Pfam" id="PF00248">
    <property type="entry name" value="Aldo_ket_red"/>
    <property type="match status" value="1"/>
</dbReference>
<dbReference type="RefSeq" id="XP_058326756.1">
    <property type="nucleotide sequence ID" value="XM_058478426.1"/>
</dbReference>
<sequence>MDKFSAPTWLAPRSVWNSNSTRWTCFIALSIISLALIWNISSPALSPPDDGASADYDKTVLTYIPPLGLGTWQLPKDKAPGIVQRALENGYRHIDAALVYGNEKEVGQGISAAKLPRSSFWVTSKLWNDAHKPAAVRPALETTLHDLGLEYLDLYLMHWPVSFKPGTGSKIVLDNVPILETWWEMESLVRDGLVRQIGVSNFNQAQVEQLLRHARIRPTVHEFETHPFLQQQEFVDWNLEQGLRVIAYSPLGNMNPIYQSSATPLLDDPFLSEMANKKGITVAQLVLAWNMHRGVIVIPKSDHGERVLENFQAQSIVLTEEEVQAISSNDRKTRFSNPTDMWGTGTTLYAGLDGVDW</sequence>
<comment type="caution">
    <text evidence="7">The sequence shown here is derived from an EMBL/GenBank/DDBJ whole genome shotgun (WGS) entry which is preliminary data.</text>
</comment>
<dbReference type="PANTHER" id="PTHR11732">
    <property type="entry name" value="ALDO/KETO REDUCTASE"/>
    <property type="match status" value="1"/>
</dbReference>
<dbReference type="GeneID" id="83205729"/>
<keyword evidence="2" id="KW-0560">Oxidoreductase</keyword>
<dbReference type="PROSITE" id="PS00062">
    <property type="entry name" value="ALDOKETO_REDUCTASE_2"/>
    <property type="match status" value="1"/>
</dbReference>
<evidence type="ECO:0000259" key="6">
    <source>
        <dbReference type="Pfam" id="PF00248"/>
    </source>
</evidence>
<evidence type="ECO:0000256" key="3">
    <source>
        <dbReference type="ARBA" id="ARBA00025065"/>
    </source>
</evidence>
<evidence type="ECO:0000313" key="7">
    <source>
        <dbReference type="EMBL" id="KAJ5219926.1"/>
    </source>
</evidence>
<dbReference type="Gene3D" id="3.20.20.100">
    <property type="entry name" value="NADP-dependent oxidoreductase domain"/>
    <property type="match status" value="1"/>
</dbReference>
<dbReference type="EMBL" id="JAPQKS010000007">
    <property type="protein sequence ID" value="KAJ5219926.1"/>
    <property type="molecule type" value="Genomic_DNA"/>
</dbReference>
<dbReference type="PRINTS" id="PR00069">
    <property type="entry name" value="ALDKETRDTASE"/>
</dbReference>
<gene>
    <name evidence="7" type="ORF">N7468_009130</name>
</gene>
<feature type="domain" description="NADP-dependent oxidoreductase" evidence="6">
    <location>
        <begin position="66"/>
        <end position="328"/>
    </location>
</feature>
<evidence type="ECO:0000256" key="5">
    <source>
        <dbReference type="ARBA" id="ARBA00049485"/>
    </source>
</evidence>
<dbReference type="Proteomes" id="UP001150941">
    <property type="component" value="Unassembled WGS sequence"/>
</dbReference>
<dbReference type="InterPro" id="IPR020471">
    <property type="entry name" value="AKR"/>
</dbReference>
<dbReference type="EC" id="1.1.1.307" evidence="1"/>
<reference evidence="7" key="1">
    <citation type="submission" date="2022-11" db="EMBL/GenBank/DDBJ databases">
        <authorList>
            <person name="Petersen C."/>
        </authorList>
    </citation>
    <scope>NUCLEOTIDE SEQUENCE</scope>
    <source>
        <strain evidence="7">IBT 19713</strain>
    </source>
</reference>
<keyword evidence="8" id="KW-1185">Reference proteome</keyword>
<name>A0A9W9NHH8_9EURO</name>
<dbReference type="InterPro" id="IPR023210">
    <property type="entry name" value="NADP_OxRdtase_dom"/>
</dbReference>